<comment type="caution">
    <text evidence="1">The sequence shown here is derived from an EMBL/GenBank/DDBJ whole genome shotgun (WGS) entry which is preliminary data.</text>
</comment>
<protein>
    <submittedName>
        <fullName evidence="1">Uncharacterized protein</fullName>
    </submittedName>
</protein>
<name>A0A9D4ULA4_ADICA</name>
<sequence length="117" mass="13055">MKKSVDAKTENFNLEWKKGTSWGTKGHEQCEGKPVEMVDCCPLHLLILPLLVHAAAFLHHSHDPRGALPIVSAPPSMTQTQTPYARDLIATRLTANLQEHSNVQKFQSSNYLGGQFY</sequence>
<gene>
    <name evidence="1" type="ORF">GOP47_0014279</name>
</gene>
<evidence type="ECO:0000313" key="2">
    <source>
        <dbReference type="Proteomes" id="UP000886520"/>
    </source>
</evidence>
<keyword evidence="2" id="KW-1185">Reference proteome</keyword>
<dbReference type="EMBL" id="JABFUD020000014">
    <property type="protein sequence ID" value="KAI5069936.1"/>
    <property type="molecule type" value="Genomic_DNA"/>
</dbReference>
<dbReference type="Proteomes" id="UP000886520">
    <property type="component" value="Chromosome 14"/>
</dbReference>
<proteinExistence type="predicted"/>
<dbReference type="AlphaFoldDB" id="A0A9D4ULA4"/>
<accession>A0A9D4ULA4</accession>
<organism evidence="1 2">
    <name type="scientific">Adiantum capillus-veneris</name>
    <name type="common">Maidenhair fern</name>
    <dbReference type="NCBI Taxonomy" id="13818"/>
    <lineage>
        <taxon>Eukaryota</taxon>
        <taxon>Viridiplantae</taxon>
        <taxon>Streptophyta</taxon>
        <taxon>Embryophyta</taxon>
        <taxon>Tracheophyta</taxon>
        <taxon>Polypodiopsida</taxon>
        <taxon>Polypodiidae</taxon>
        <taxon>Polypodiales</taxon>
        <taxon>Pteridineae</taxon>
        <taxon>Pteridaceae</taxon>
        <taxon>Vittarioideae</taxon>
        <taxon>Adiantum</taxon>
    </lineage>
</organism>
<evidence type="ECO:0000313" key="1">
    <source>
        <dbReference type="EMBL" id="KAI5069936.1"/>
    </source>
</evidence>
<reference evidence="1" key="1">
    <citation type="submission" date="2021-01" db="EMBL/GenBank/DDBJ databases">
        <title>Adiantum capillus-veneris genome.</title>
        <authorList>
            <person name="Fang Y."/>
            <person name="Liao Q."/>
        </authorList>
    </citation>
    <scope>NUCLEOTIDE SEQUENCE</scope>
    <source>
        <strain evidence="1">H3</strain>
        <tissue evidence="1">Leaf</tissue>
    </source>
</reference>